<dbReference type="InterPro" id="IPR017871">
    <property type="entry name" value="ABC_transporter-like_CS"/>
</dbReference>
<dbReference type="SUPFAM" id="SSF52540">
    <property type="entry name" value="P-loop containing nucleoside triphosphate hydrolases"/>
    <property type="match status" value="2"/>
</dbReference>
<dbReference type="Gene3D" id="3.40.50.300">
    <property type="entry name" value="P-loop containing nucleotide triphosphate hydrolases"/>
    <property type="match status" value="3"/>
</dbReference>
<proteinExistence type="inferred from homology"/>
<evidence type="ECO:0000313" key="20">
    <source>
        <dbReference type="Proteomes" id="UP000177602"/>
    </source>
</evidence>
<dbReference type="GO" id="GO:0005737">
    <property type="term" value="C:cytoplasm"/>
    <property type="evidence" value="ECO:0007669"/>
    <property type="project" value="UniProtKB-SubCell"/>
</dbReference>
<dbReference type="PANTHER" id="PTHR43152">
    <property type="entry name" value="UVRABC SYSTEM PROTEIN A"/>
    <property type="match status" value="1"/>
</dbReference>
<keyword evidence="4" id="KW-0677">Repeat</keyword>
<dbReference type="GO" id="GO:0006289">
    <property type="term" value="P:nucleotide-excision repair"/>
    <property type="evidence" value="ECO:0007669"/>
    <property type="project" value="InterPro"/>
</dbReference>
<keyword evidence="8" id="KW-0863">Zinc-finger</keyword>
<comment type="similarity">
    <text evidence="15">Belongs to the ABC transporter superfamily. UvrA family.</text>
</comment>
<keyword evidence="9" id="KW-0862">Zinc</keyword>
<evidence type="ECO:0000256" key="12">
    <source>
        <dbReference type="ARBA" id="ARBA00023125"/>
    </source>
</evidence>
<dbReference type="AlphaFoldDB" id="A0A1F6V0Z2"/>
<evidence type="ECO:0000256" key="8">
    <source>
        <dbReference type="ARBA" id="ARBA00022771"/>
    </source>
</evidence>
<evidence type="ECO:0000256" key="13">
    <source>
        <dbReference type="ARBA" id="ARBA00023204"/>
    </source>
</evidence>
<name>A0A1F6V0Z2_9BACT</name>
<keyword evidence="7" id="KW-0228">DNA excision</keyword>
<evidence type="ECO:0000256" key="1">
    <source>
        <dbReference type="ARBA" id="ARBA00004496"/>
    </source>
</evidence>
<feature type="domain" description="ABC transporter" evidence="18">
    <location>
        <begin position="509"/>
        <end position="849"/>
    </location>
</feature>
<dbReference type="STRING" id="1801737.A2818_00010"/>
<evidence type="ECO:0000256" key="5">
    <source>
        <dbReference type="ARBA" id="ARBA00022741"/>
    </source>
</evidence>
<keyword evidence="3" id="KW-0479">Metal-binding</keyword>
<comment type="subcellular location">
    <subcellularLocation>
        <location evidence="1">Cytoplasm</location>
    </subcellularLocation>
</comment>
<dbReference type="Gene3D" id="1.10.8.280">
    <property type="entry name" value="ABC transporter ATPase domain-like"/>
    <property type="match status" value="1"/>
</dbReference>
<dbReference type="EMBL" id="MFTN01000010">
    <property type="protein sequence ID" value="OGI63219.1"/>
    <property type="molecule type" value="Genomic_DNA"/>
</dbReference>
<dbReference type="GO" id="GO:0009432">
    <property type="term" value="P:SOS response"/>
    <property type="evidence" value="ECO:0007669"/>
    <property type="project" value="UniProtKB-KW"/>
</dbReference>
<evidence type="ECO:0000256" key="2">
    <source>
        <dbReference type="ARBA" id="ARBA00022490"/>
    </source>
</evidence>
<evidence type="ECO:0000256" key="4">
    <source>
        <dbReference type="ARBA" id="ARBA00022737"/>
    </source>
</evidence>
<dbReference type="GO" id="GO:0003677">
    <property type="term" value="F:DNA binding"/>
    <property type="evidence" value="ECO:0007669"/>
    <property type="project" value="UniProtKB-KW"/>
</dbReference>
<dbReference type="InterPro" id="IPR004602">
    <property type="entry name" value="UvrA"/>
</dbReference>
<accession>A0A1F6V0Z2</accession>
<dbReference type="Gene3D" id="3.30.1490.20">
    <property type="entry name" value="ATP-grasp fold, A domain"/>
    <property type="match status" value="1"/>
</dbReference>
<keyword evidence="6" id="KW-0227">DNA damage</keyword>
<organism evidence="19 20">
    <name type="scientific">Candidatus Nomurabacteria bacterium RIFCSPHIGHO2_01_FULL_40_12</name>
    <dbReference type="NCBI Taxonomy" id="1801737"/>
    <lineage>
        <taxon>Bacteria</taxon>
        <taxon>Candidatus Nomuraibacteriota</taxon>
    </lineage>
</organism>
<dbReference type="InterPro" id="IPR013815">
    <property type="entry name" value="ATP_grasp_subdomain_1"/>
</dbReference>
<reference evidence="19 20" key="1">
    <citation type="journal article" date="2016" name="Nat. Commun.">
        <title>Thousands of microbial genomes shed light on interconnected biogeochemical processes in an aquifer system.</title>
        <authorList>
            <person name="Anantharaman K."/>
            <person name="Brown C.T."/>
            <person name="Hug L.A."/>
            <person name="Sharon I."/>
            <person name="Castelle C.J."/>
            <person name="Probst A.J."/>
            <person name="Thomas B.C."/>
            <person name="Singh A."/>
            <person name="Wilkins M.J."/>
            <person name="Karaoz U."/>
            <person name="Brodie E.L."/>
            <person name="Williams K.H."/>
            <person name="Hubbard S.S."/>
            <person name="Banfield J.F."/>
        </authorList>
    </citation>
    <scope>NUCLEOTIDE SEQUENCE [LARGE SCALE GENOMIC DNA]</scope>
</reference>
<keyword evidence="2" id="KW-0963">Cytoplasm</keyword>
<evidence type="ECO:0000256" key="7">
    <source>
        <dbReference type="ARBA" id="ARBA00022769"/>
    </source>
</evidence>
<evidence type="ECO:0000256" key="15">
    <source>
        <dbReference type="ARBA" id="ARBA00038000"/>
    </source>
</evidence>
<keyword evidence="10" id="KW-0067">ATP-binding</keyword>
<evidence type="ECO:0000256" key="11">
    <source>
        <dbReference type="ARBA" id="ARBA00022881"/>
    </source>
</evidence>
<evidence type="ECO:0000256" key="9">
    <source>
        <dbReference type="ARBA" id="ARBA00022833"/>
    </source>
</evidence>
<evidence type="ECO:0000256" key="16">
    <source>
        <dbReference type="ARBA" id="ARBA00039316"/>
    </source>
</evidence>
<evidence type="ECO:0000256" key="17">
    <source>
        <dbReference type="ARBA" id="ARBA00042156"/>
    </source>
</evidence>
<protein>
    <recommendedName>
        <fullName evidence="16">UvrABC system protein A</fullName>
    </recommendedName>
    <alternativeName>
        <fullName evidence="17">Excinuclease ABC subunit A</fullName>
    </alternativeName>
</protein>
<dbReference type="InterPro" id="IPR041102">
    <property type="entry name" value="UvrA_inter"/>
</dbReference>
<evidence type="ECO:0000256" key="6">
    <source>
        <dbReference type="ARBA" id="ARBA00022763"/>
    </source>
</evidence>
<dbReference type="NCBIfam" id="TIGR00630">
    <property type="entry name" value="uvra"/>
    <property type="match status" value="1"/>
</dbReference>
<dbReference type="InterPro" id="IPR003439">
    <property type="entry name" value="ABC_transporter-like_ATP-bd"/>
</dbReference>
<evidence type="ECO:0000256" key="10">
    <source>
        <dbReference type="ARBA" id="ARBA00022840"/>
    </source>
</evidence>
<evidence type="ECO:0000313" key="19">
    <source>
        <dbReference type="EMBL" id="OGI63219.1"/>
    </source>
</evidence>
<dbReference type="Pfam" id="PF17760">
    <property type="entry name" value="UvrA_inter"/>
    <property type="match status" value="1"/>
</dbReference>
<dbReference type="GO" id="GO:0016887">
    <property type="term" value="F:ATP hydrolysis activity"/>
    <property type="evidence" value="ECO:0007669"/>
    <property type="project" value="InterPro"/>
</dbReference>
<comment type="caution">
    <text evidence="19">The sequence shown here is derived from an EMBL/GenBank/DDBJ whole genome shotgun (WGS) entry which is preliminary data.</text>
</comment>
<dbReference type="InterPro" id="IPR027417">
    <property type="entry name" value="P-loop_NTPase"/>
</dbReference>
<sequence length="854" mass="95463">MRVIGARTHNLKNINVEMPRNKMVVITGVSGSGKSSLAFDTIFAEGQRRYVESLSSYARQFLNQMPKPDVDEITGLSPAISIDQKSRSNNPRSTVATITEIYDYLRVMYARIGHPHCPQCGEEIKKLSNEEILNFVLEKVKSFDTNSKNNRKVMGVEWDETEINIFSPIVRGRKGEYYQLLYDLLGKGFVEVRLDGVMKKLRESITLYKNKAHNIDILVDHFAVHEFKDDKEGSRMRLAEVIERALIESDGLVAIRIGEEEFIMSAKFACKNDGFSFPEVEPRLFSFNSPYGACSSCNGLGSKYFGGDEPCDACHGARLRPEALNVFLTTKKTKVNILELATLSIKDAHDFFKNLKLSVQEREISVPVVREIEARLQFMLDVGLDYLQLSRKANTLSGGEAQRIRLASQLGSRLVGALYVLDEPTIGLHQRDNDRLIKTLLNLRDLGNTILIVEHDEDTIYASDYVVDIGPKAGVHGGQIIAVGYLDELLTAKKNMNNSRTLAYLRGEIKIEVPKKRREGKGALRIAGGKVFNINNMNVEVPLGVMTTITGVSGSGKSSLMYEILHKNLQARLERKYRTAQVFNCSSFSGTEYLSRAILIDQSPIGRTPRSNIATYTGTFTHIRDLFATTEEARLRGWKANRFSFNVKGGRCEACEGNGEIAVEMHFLPTVYVTCDVCGGKRFDKETLTVKYKKKNIYEVLHMTVENGLVFFKDIPAISDRLQTLMDVGLGYLELGQSATTLSGGEAQRVKISSELYRPHTEKTIYLLDEPTVGLHYDDVQKLLEVLNKLVSKGNTVVLIEHNLDIVKSSDYIIDIGPEGGILGGNIVAKGTPEEVANNVKSYTGKYLKKALRK</sequence>
<keyword evidence="13" id="KW-0234">DNA repair</keyword>
<gene>
    <name evidence="19" type="ORF">A2818_00010</name>
</gene>
<dbReference type="PANTHER" id="PTHR43152:SF3">
    <property type="entry name" value="UVRABC SYSTEM PROTEIN A"/>
    <property type="match status" value="1"/>
</dbReference>
<dbReference type="GO" id="GO:0008270">
    <property type="term" value="F:zinc ion binding"/>
    <property type="evidence" value="ECO:0007669"/>
    <property type="project" value="UniProtKB-KW"/>
</dbReference>
<evidence type="ECO:0000256" key="3">
    <source>
        <dbReference type="ARBA" id="ARBA00022723"/>
    </source>
</evidence>
<dbReference type="FunFam" id="1.20.1580.10:FF:000003">
    <property type="entry name" value="UvrABC system protein A"/>
    <property type="match status" value="1"/>
</dbReference>
<dbReference type="PROSITE" id="PS00211">
    <property type="entry name" value="ABC_TRANSPORTER_1"/>
    <property type="match status" value="2"/>
</dbReference>
<dbReference type="PROSITE" id="PS50893">
    <property type="entry name" value="ABC_TRANSPORTER_2"/>
    <property type="match status" value="1"/>
</dbReference>
<keyword evidence="5" id="KW-0547">Nucleotide-binding</keyword>
<dbReference type="Gene3D" id="1.20.1580.10">
    <property type="entry name" value="ABC transporter ATPase like domain"/>
    <property type="match status" value="3"/>
</dbReference>
<keyword evidence="11" id="KW-0267">Excision nuclease</keyword>
<dbReference type="Proteomes" id="UP000177602">
    <property type="component" value="Unassembled WGS sequence"/>
</dbReference>
<dbReference type="GO" id="GO:0005524">
    <property type="term" value="F:ATP binding"/>
    <property type="evidence" value="ECO:0007669"/>
    <property type="project" value="UniProtKB-KW"/>
</dbReference>
<keyword evidence="14" id="KW-0742">SOS response</keyword>
<evidence type="ECO:0000259" key="18">
    <source>
        <dbReference type="PROSITE" id="PS50893"/>
    </source>
</evidence>
<keyword evidence="12" id="KW-0238">DNA-binding</keyword>
<evidence type="ECO:0000256" key="14">
    <source>
        <dbReference type="ARBA" id="ARBA00023236"/>
    </source>
</evidence>
<dbReference type="GO" id="GO:0004518">
    <property type="term" value="F:nuclease activity"/>
    <property type="evidence" value="ECO:0007669"/>
    <property type="project" value="UniProtKB-KW"/>
</dbReference>
<dbReference type="GO" id="GO:0009380">
    <property type="term" value="C:excinuclease repair complex"/>
    <property type="evidence" value="ECO:0007669"/>
    <property type="project" value="InterPro"/>
</dbReference>